<keyword evidence="1" id="KW-0812">Transmembrane</keyword>
<sequence>MTSWSFAGGIVLLTLMGALANAQPLLDRLFLLLVAAAIVLTLVARFERVARQVEDTGPIEAAHGLGFKQGWRAALLKRDGSVSRK</sequence>
<evidence type="ECO:0000256" key="1">
    <source>
        <dbReference type="SAM" id="Phobius"/>
    </source>
</evidence>
<accession>A0ABW7YXU8</accession>
<comment type="caution">
    <text evidence="2">The sequence shown here is derived from an EMBL/GenBank/DDBJ whole genome shotgun (WGS) entry which is preliminary data.</text>
</comment>
<proteinExistence type="predicted"/>
<keyword evidence="3" id="KW-1185">Reference proteome</keyword>
<dbReference type="Proteomes" id="UP001612741">
    <property type="component" value="Unassembled WGS sequence"/>
</dbReference>
<name>A0ABW7YXU8_9ACTN</name>
<dbReference type="RefSeq" id="WP_397084868.1">
    <property type="nucleotide sequence ID" value="NZ_JBITGY010000007.1"/>
</dbReference>
<evidence type="ECO:0000313" key="2">
    <source>
        <dbReference type="EMBL" id="MFI6500752.1"/>
    </source>
</evidence>
<reference evidence="2 3" key="1">
    <citation type="submission" date="2024-10" db="EMBL/GenBank/DDBJ databases">
        <title>The Natural Products Discovery Center: Release of the First 8490 Sequenced Strains for Exploring Actinobacteria Biosynthetic Diversity.</title>
        <authorList>
            <person name="Kalkreuter E."/>
            <person name="Kautsar S.A."/>
            <person name="Yang D."/>
            <person name="Bader C.D."/>
            <person name="Teijaro C.N."/>
            <person name="Fluegel L."/>
            <person name="Davis C.M."/>
            <person name="Simpson J.R."/>
            <person name="Lauterbach L."/>
            <person name="Steele A.D."/>
            <person name="Gui C."/>
            <person name="Meng S."/>
            <person name="Li G."/>
            <person name="Viehrig K."/>
            <person name="Ye F."/>
            <person name="Su P."/>
            <person name="Kiefer A.F."/>
            <person name="Nichols A."/>
            <person name="Cepeda A.J."/>
            <person name="Yan W."/>
            <person name="Fan B."/>
            <person name="Jiang Y."/>
            <person name="Adhikari A."/>
            <person name="Zheng C.-J."/>
            <person name="Schuster L."/>
            <person name="Cowan T.M."/>
            <person name="Smanski M.J."/>
            <person name="Chevrette M.G."/>
            <person name="De Carvalho L.P.S."/>
            <person name="Shen B."/>
        </authorList>
    </citation>
    <scope>NUCLEOTIDE SEQUENCE [LARGE SCALE GENOMIC DNA]</scope>
    <source>
        <strain evidence="2 3">NPDC050545</strain>
    </source>
</reference>
<evidence type="ECO:0000313" key="3">
    <source>
        <dbReference type="Proteomes" id="UP001612741"/>
    </source>
</evidence>
<organism evidence="2 3">
    <name type="scientific">Nonomuraea typhae</name>
    <dbReference type="NCBI Taxonomy" id="2603600"/>
    <lineage>
        <taxon>Bacteria</taxon>
        <taxon>Bacillati</taxon>
        <taxon>Actinomycetota</taxon>
        <taxon>Actinomycetes</taxon>
        <taxon>Streptosporangiales</taxon>
        <taxon>Streptosporangiaceae</taxon>
        <taxon>Nonomuraea</taxon>
    </lineage>
</organism>
<keyword evidence="1" id="KW-0472">Membrane</keyword>
<gene>
    <name evidence="2" type="ORF">ACIBG2_25490</name>
</gene>
<dbReference type="EMBL" id="JBITGY010000007">
    <property type="protein sequence ID" value="MFI6500752.1"/>
    <property type="molecule type" value="Genomic_DNA"/>
</dbReference>
<protein>
    <submittedName>
        <fullName evidence="2">Uncharacterized protein</fullName>
    </submittedName>
</protein>
<keyword evidence="1" id="KW-1133">Transmembrane helix</keyword>
<feature type="transmembrane region" description="Helical" evidence="1">
    <location>
        <begin position="30"/>
        <end position="46"/>
    </location>
</feature>